<evidence type="ECO:0000259" key="6">
    <source>
        <dbReference type="Pfam" id="PF00155"/>
    </source>
</evidence>
<accession>A0A318H0J3</accession>
<gene>
    <name evidence="7" type="ORF">C7444_11257</name>
</gene>
<dbReference type="PANTHER" id="PTHR43807">
    <property type="entry name" value="FI04487P"/>
    <property type="match status" value="1"/>
</dbReference>
<dbReference type="InterPro" id="IPR015422">
    <property type="entry name" value="PyrdxlP-dep_Trfase_small"/>
</dbReference>
<keyword evidence="3 7" id="KW-0032">Aminotransferase</keyword>
<sequence>MTAIHRTPQPVSRLPQVGTTIFTTMSALALECQAVNLGQGFPDFDGDPRLMQAVKDAMDAGHNQYPPMAGVPALRQAIADKLLALYGRAYDPAHEITVTAGATQAILTAILALVHPGDEVIVLDPCYDSYEPNIVLAGATAVHVPLTAGSFRPDFDRIAAAITPRTRALIINSPHNPTGTVWSADEMQRLADLLRPTDILVLSDEVYEHMCFDGQVHQSVARHPELAARAVLVSSFGKTCHVTGWKVGYTAAPRALMDEFRKVHQFNVFTVNTPMQHGLAAYLADPTPYLELSAFYQAKRDLFRRGLADTALRPLPCEGTYFQVVDYSGLPDAIAALPEAQFCQWLTREAGVAAIPLSAFHADGRNQQLARLCFAKRDSTLHTALERLKRHLG</sequence>
<evidence type="ECO:0000256" key="3">
    <source>
        <dbReference type="ARBA" id="ARBA00022576"/>
    </source>
</evidence>
<dbReference type="OrthoDB" id="9763453at2"/>
<dbReference type="PANTHER" id="PTHR43807:SF20">
    <property type="entry name" value="FI04487P"/>
    <property type="match status" value="1"/>
</dbReference>
<dbReference type="Gene3D" id="3.40.640.10">
    <property type="entry name" value="Type I PLP-dependent aspartate aminotransferase-like (Major domain)"/>
    <property type="match status" value="1"/>
</dbReference>
<dbReference type="GO" id="GO:0005737">
    <property type="term" value="C:cytoplasm"/>
    <property type="evidence" value="ECO:0007669"/>
    <property type="project" value="TreeGrafter"/>
</dbReference>
<comment type="similarity">
    <text evidence="2">Belongs to the class-I pyridoxal-phosphate-dependent aminotransferase family.</text>
</comment>
<dbReference type="EMBL" id="QJJS01000012">
    <property type="protein sequence ID" value="PXW94742.1"/>
    <property type="molecule type" value="Genomic_DNA"/>
</dbReference>
<dbReference type="Gene3D" id="3.90.1150.10">
    <property type="entry name" value="Aspartate Aminotransferase, domain 1"/>
    <property type="match status" value="1"/>
</dbReference>
<organism evidence="7 8">
    <name type="scientific">Sphaerotilus hippei</name>
    <dbReference type="NCBI Taxonomy" id="744406"/>
    <lineage>
        <taxon>Bacteria</taxon>
        <taxon>Pseudomonadati</taxon>
        <taxon>Pseudomonadota</taxon>
        <taxon>Betaproteobacteria</taxon>
        <taxon>Burkholderiales</taxon>
        <taxon>Sphaerotilaceae</taxon>
        <taxon>Sphaerotilus</taxon>
    </lineage>
</organism>
<dbReference type="PRINTS" id="PR00753">
    <property type="entry name" value="ACCSYNTHASE"/>
</dbReference>
<dbReference type="NCBIfam" id="NF006569">
    <property type="entry name" value="PRK09082.1"/>
    <property type="match status" value="1"/>
</dbReference>
<evidence type="ECO:0000313" key="8">
    <source>
        <dbReference type="Proteomes" id="UP000247811"/>
    </source>
</evidence>
<dbReference type="NCBIfam" id="NF009079">
    <property type="entry name" value="PRK12414.1"/>
    <property type="match status" value="1"/>
</dbReference>
<dbReference type="GO" id="GO:0030170">
    <property type="term" value="F:pyridoxal phosphate binding"/>
    <property type="evidence" value="ECO:0007669"/>
    <property type="project" value="InterPro"/>
</dbReference>
<dbReference type="RefSeq" id="WP_110401346.1">
    <property type="nucleotide sequence ID" value="NZ_QJJS01000012.1"/>
</dbReference>
<dbReference type="InterPro" id="IPR004839">
    <property type="entry name" value="Aminotransferase_I/II_large"/>
</dbReference>
<evidence type="ECO:0000256" key="2">
    <source>
        <dbReference type="ARBA" id="ARBA00007441"/>
    </source>
</evidence>
<dbReference type="AlphaFoldDB" id="A0A318H0J3"/>
<keyword evidence="4 7" id="KW-0808">Transferase</keyword>
<evidence type="ECO:0000256" key="5">
    <source>
        <dbReference type="ARBA" id="ARBA00022898"/>
    </source>
</evidence>
<dbReference type="SUPFAM" id="SSF53383">
    <property type="entry name" value="PLP-dependent transferases"/>
    <property type="match status" value="1"/>
</dbReference>
<keyword evidence="8" id="KW-1185">Reference proteome</keyword>
<feature type="domain" description="Aminotransferase class I/classII large" evidence="6">
    <location>
        <begin position="35"/>
        <end position="388"/>
    </location>
</feature>
<dbReference type="GO" id="GO:0016212">
    <property type="term" value="F:kynurenine-oxoglutarate transaminase activity"/>
    <property type="evidence" value="ECO:0007669"/>
    <property type="project" value="TreeGrafter"/>
</dbReference>
<dbReference type="InterPro" id="IPR015424">
    <property type="entry name" value="PyrdxlP-dep_Trfase"/>
</dbReference>
<name>A0A318H0J3_9BURK</name>
<dbReference type="FunFam" id="3.40.640.10:FF:000033">
    <property type="entry name" value="Aspartate aminotransferase"/>
    <property type="match status" value="1"/>
</dbReference>
<dbReference type="Pfam" id="PF00155">
    <property type="entry name" value="Aminotran_1_2"/>
    <property type="match status" value="1"/>
</dbReference>
<dbReference type="CDD" id="cd00609">
    <property type="entry name" value="AAT_like"/>
    <property type="match status" value="1"/>
</dbReference>
<dbReference type="InterPro" id="IPR051326">
    <property type="entry name" value="Kynurenine-oxoglutarate_AT"/>
</dbReference>
<dbReference type="Proteomes" id="UP000247811">
    <property type="component" value="Unassembled WGS sequence"/>
</dbReference>
<comment type="caution">
    <text evidence="7">The sequence shown here is derived from an EMBL/GenBank/DDBJ whole genome shotgun (WGS) entry which is preliminary data.</text>
</comment>
<dbReference type="InterPro" id="IPR015421">
    <property type="entry name" value="PyrdxlP-dep_Trfase_major"/>
</dbReference>
<evidence type="ECO:0000256" key="4">
    <source>
        <dbReference type="ARBA" id="ARBA00022679"/>
    </source>
</evidence>
<proteinExistence type="inferred from homology"/>
<keyword evidence="5" id="KW-0663">Pyridoxal phosphate</keyword>
<comment type="cofactor">
    <cofactor evidence="1">
        <name>pyridoxal 5'-phosphate</name>
        <dbReference type="ChEBI" id="CHEBI:597326"/>
    </cofactor>
</comment>
<evidence type="ECO:0000313" key="7">
    <source>
        <dbReference type="EMBL" id="PXW94742.1"/>
    </source>
</evidence>
<protein>
    <submittedName>
        <fullName evidence="7">Methionine aminotransferase</fullName>
    </submittedName>
</protein>
<evidence type="ECO:0000256" key="1">
    <source>
        <dbReference type="ARBA" id="ARBA00001933"/>
    </source>
</evidence>
<reference evidence="7 8" key="1">
    <citation type="submission" date="2018-05" db="EMBL/GenBank/DDBJ databases">
        <title>Genomic Encyclopedia of Type Strains, Phase IV (KMG-IV): sequencing the most valuable type-strain genomes for metagenomic binning, comparative biology and taxonomic classification.</title>
        <authorList>
            <person name="Goeker M."/>
        </authorList>
    </citation>
    <scope>NUCLEOTIDE SEQUENCE [LARGE SCALE GENOMIC DNA]</scope>
    <source>
        <strain evidence="7 8">DSM 566</strain>
    </source>
</reference>